<comment type="caution">
    <text evidence="2">The sequence shown here is derived from an EMBL/GenBank/DDBJ whole genome shotgun (WGS) entry which is preliminary data.</text>
</comment>
<dbReference type="InterPro" id="IPR038332">
    <property type="entry name" value="PPE_sf"/>
</dbReference>
<evidence type="ECO:0000313" key="2">
    <source>
        <dbReference type="EMBL" id="EUA91873.1"/>
    </source>
</evidence>
<dbReference type="SUPFAM" id="SSF140459">
    <property type="entry name" value="PE/PPE dimer-like"/>
    <property type="match status" value="1"/>
</dbReference>
<dbReference type="EMBL" id="JAOL01000085">
    <property type="protein sequence ID" value="EUA91873.1"/>
    <property type="molecule type" value="Genomic_DNA"/>
</dbReference>
<evidence type="ECO:0000259" key="1">
    <source>
        <dbReference type="Pfam" id="PF00934"/>
    </source>
</evidence>
<dbReference type="Pfam" id="PF00934">
    <property type="entry name" value="PE"/>
    <property type="match status" value="1"/>
</dbReference>
<proteinExistence type="predicted"/>
<reference evidence="2 3" key="1">
    <citation type="submission" date="2014-01" db="EMBL/GenBank/DDBJ databases">
        <authorList>
            <person name="Dobos K."/>
            <person name="Lenaerts A."/>
            <person name="Ordway D."/>
            <person name="DeGroote M.A."/>
            <person name="Parker T."/>
            <person name="Sizemore C."/>
            <person name="Tallon L.J."/>
            <person name="Sadzewicz L.K."/>
            <person name="Sengamalay N."/>
            <person name="Fraser C.M."/>
            <person name="Hine E."/>
            <person name="Shefchek K.A."/>
            <person name="Das S.P."/>
            <person name="Tettelin H."/>
        </authorList>
    </citation>
    <scope>NUCLEOTIDE SEQUENCE [LARGE SCALE GENOMIC DNA]</scope>
    <source>
        <strain evidence="2 3">Harvey</strain>
    </source>
</reference>
<dbReference type="InterPro" id="IPR000084">
    <property type="entry name" value="PE-PGRS_N"/>
</dbReference>
<dbReference type="Gene3D" id="1.10.287.850">
    <property type="entry name" value="HP0062-like domain"/>
    <property type="match status" value="1"/>
</dbReference>
<evidence type="ECO:0000313" key="3">
    <source>
        <dbReference type="Proteomes" id="UP000020681"/>
    </source>
</evidence>
<protein>
    <submittedName>
        <fullName evidence="2">PE family protein</fullName>
    </submittedName>
</protein>
<name>A0ABN0R4J6_MYCUL</name>
<feature type="domain" description="PE" evidence="1">
    <location>
        <begin position="1"/>
        <end position="84"/>
    </location>
</feature>
<organism evidence="2 3">
    <name type="scientific">Mycobacterium ulcerans str. Harvey</name>
    <dbReference type="NCBI Taxonomy" id="1299332"/>
    <lineage>
        <taxon>Bacteria</taxon>
        <taxon>Bacillati</taxon>
        <taxon>Actinomycetota</taxon>
        <taxon>Actinomycetes</taxon>
        <taxon>Mycobacteriales</taxon>
        <taxon>Mycobacteriaceae</taxon>
        <taxon>Mycobacterium</taxon>
        <taxon>Mycobacterium ulcerans group</taxon>
    </lineage>
</organism>
<keyword evidence="3" id="KW-1185">Reference proteome</keyword>
<sequence length="91" mass="9007">MASAAADIERNGALLTQGNAAAASPTINVASAAADEVSTAIAALFSQHAKTYQLLAAELAAIPDRFTKTVLASANSYASAEATNAADALLG</sequence>
<gene>
    <name evidence="2" type="ORF">I551_1781</name>
</gene>
<dbReference type="Proteomes" id="UP000020681">
    <property type="component" value="Unassembled WGS sequence"/>
</dbReference>
<accession>A0ABN0R4J6</accession>